<evidence type="ECO:0000256" key="1">
    <source>
        <dbReference type="SAM" id="MobiDB-lite"/>
    </source>
</evidence>
<keyword evidence="2" id="KW-0732">Signal</keyword>
<proteinExistence type="predicted"/>
<keyword evidence="4" id="KW-1185">Reference proteome</keyword>
<gene>
    <name evidence="3" type="ORF">OSB1V03_LOCUS9907</name>
</gene>
<feature type="region of interest" description="Disordered" evidence="1">
    <location>
        <begin position="75"/>
        <end position="97"/>
    </location>
</feature>
<dbReference type="AlphaFoldDB" id="A0A7R9KW98"/>
<protein>
    <submittedName>
        <fullName evidence="3">Uncharacterized protein</fullName>
    </submittedName>
</protein>
<reference evidence="3" key="1">
    <citation type="submission" date="2020-11" db="EMBL/GenBank/DDBJ databases">
        <authorList>
            <person name="Tran Van P."/>
        </authorList>
    </citation>
    <scope>NUCLEOTIDE SEQUENCE</scope>
</reference>
<organism evidence="3">
    <name type="scientific">Medioppia subpectinata</name>
    <dbReference type="NCBI Taxonomy" id="1979941"/>
    <lineage>
        <taxon>Eukaryota</taxon>
        <taxon>Metazoa</taxon>
        <taxon>Ecdysozoa</taxon>
        <taxon>Arthropoda</taxon>
        <taxon>Chelicerata</taxon>
        <taxon>Arachnida</taxon>
        <taxon>Acari</taxon>
        <taxon>Acariformes</taxon>
        <taxon>Sarcoptiformes</taxon>
        <taxon>Oribatida</taxon>
        <taxon>Brachypylina</taxon>
        <taxon>Oppioidea</taxon>
        <taxon>Oppiidae</taxon>
        <taxon>Medioppia</taxon>
    </lineage>
</organism>
<evidence type="ECO:0000313" key="4">
    <source>
        <dbReference type="Proteomes" id="UP000759131"/>
    </source>
</evidence>
<sequence>MILCMTLLAFIVPIVMSDVIKADCLALSREVKAVGGVKNYASMKSVSTDKIYNLLRDCFMNDDGFRYKRQRILMSGPEPETGSETRQQRWPNNKLLY</sequence>
<dbReference type="EMBL" id="CAJPIZ010006915">
    <property type="protein sequence ID" value="CAG2109921.1"/>
    <property type="molecule type" value="Genomic_DNA"/>
</dbReference>
<feature type="signal peptide" evidence="2">
    <location>
        <begin position="1"/>
        <end position="17"/>
    </location>
</feature>
<accession>A0A7R9KW98</accession>
<evidence type="ECO:0000256" key="2">
    <source>
        <dbReference type="SAM" id="SignalP"/>
    </source>
</evidence>
<evidence type="ECO:0000313" key="3">
    <source>
        <dbReference type="EMBL" id="CAD7629491.1"/>
    </source>
</evidence>
<feature type="chain" id="PRO_5036211068" evidence="2">
    <location>
        <begin position="18"/>
        <end position="97"/>
    </location>
</feature>
<dbReference type="EMBL" id="OC861490">
    <property type="protein sequence ID" value="CAD7629491.1"/>
    <property type="molecule type" value="Genomic_DNA"/>
</dbReference>
<name>A0A7R9KW98_9ACAR</name>
<dbReference type="Proteomes" id="UP000759131">
    <property type="component" value="Unassembled WGS sequence"/>
</dbReference>
<feature type="compositionally biased region" description="Polar residues" evidence="1">
    <location>
        <begin position="82"/>
        <end position="91"/>
    </location>
</feature>